<dbReference type="CDD" id="cd09012">
    <property type="entry name" value="VOC_like"/>
    <property type="match status" value="1"/>
</dbReference>
<dbReference type="PANTHER" id="PTHR36503:SF2">
    <property type="entry name" value="BLR2408 PROTEIN"/>
    <property type="match status" value="1"/>
</dbReference>
<dbReference type="PROSITE" id="PS51819">
    <property type="entry name" value="VOC"/>
    <property type="match status" value="1"/>
</dbReference>
<sequence length="141" mass="15531">MPRMIFINLPITDLERAIAFYEAIGAQRNPQFSDATAACMVLSETIHVMLLTHAKFAQFTSKPIVDARSACEVMLCLSAESRAEVEDLLQRATRAGGAKDPTPVQDHGFMYGRSFADPDGHIWEVMWMDLEAAKQAMGAPA</sequence>
<gene>
    <name evidence="2" type="ORF">ACFOD3_08225</name>
</gene>
<evidence type="ECO:0000313" key="3">
    <source>
        <dbReference type="Proteomes" id="UP001595420"/>
    </source>
</evidence>
<dbReference type="PANTHER" id="PTHR36503">
    <property type="entry name" value="BLR2520 PROTEIN"/>
    <property type="match status" value="1"/>
</dbReference>
<comment type="caution">
    <text evidence="2">The sequence shown here is derived from an EMBL/GenBank/DDBJ whole genome shotgun (WGS) entry which is preliminary data.</text>
</comment>
<proteinExistence type="predicted"/>
<dbReference type="RefSeq" id="WP_216835955.1">
    <property type="nucleotide sequence ID" value="NZ_JAFNJS010000002.1"/>
</dbReference>
<reference evidence="3" key="1">
    <citation type="journal article" date="2019" name="Int. J. Syst. Evol. Microbiol.">
        <title>The Global Catalogue of Microorganisms (GCM) 10K type strain sequencing project: providing services to taxonomists for standard genome sequencing and annotation.</title>
        <authorList>
            <consortium name="The Broad Institute Genomics Platform"/>
            <consortium name="The Broad Institute Genome Sequencing Center for Infectious Disease"/>
            <person name="Wu L."/>
            <person name="Ma J."/>
        </authorList>
    </citation>
    <scope>NUCLEOTIDE SEQUENCE [LARGE SCALE GENOMIC DNA]</scope>
    <source>
        <strain evidence="3">CGMCC 1.16855</strain>
    </source>
</reference>
<dbReference type="Proteomes" id="UP001595420">
    <property type="component" value="Unassembled WGS sequence"/>
</dbReference>
<name>A0ABV7BQJ5_9PROT</name>
<organism evidence="2 3">
    <name type="scientific">Falsiroseomonas tokyonensis</name>
    <dbReference type="NCBI Taxonomy" id="430521"/>
    <lineage>
        <taxon>Bacteria</taxon>
        <taxon>Pseudomonadati</taxon>
        <taxon>Pseudomonadota</taxon>
        <taxon>Alphaproteobacteria</taxon>
        <taxon>Acetobacterales</taxon>
        <taxon>Roseomonadaceae</taxon>
        <taxon>Falsiroseomonas</taxon>
    </lineage>
</organism>
<evidence type="ECO:0000259" key="1">
    <source>
        <dbReference type="PROSITE" id="PS51819"/>
    </source>
</evidence>
<dbReference type="Pfam" id="PF00903">
    <property type="entry name" value="Glyoxalase"/>
    <property type="match status" value="1"/>
</dbReference>
<dbReference type="InterPro" id="IPR037523">
    <property type="entry name" value="VOC_core"/>
</dbReference>
<feature type="domain" description="VOC" evidence="1">
    <location>
        <begin position="3"/>
        <end position="128"/>
    </location>
</feature>
<protein>
    <submittedName>
        <fullName evidence="2">VOC family protein</fullName>
    </submittedName>
</protein>
<evidence type="ECO:0000313" key="2">
    <source>
        <dbReference type="EMBL" id="MFC2999877.1"/>
    </source>
</evidence>
<dbReference type="InterPro" id="IPR004360">
    <property type="entry name" value="Glyas_Fos-R_dOase_dom"/>
</dbReference>
<accession>A0ABV7BQJ5</accession>
<dbReference type="EMBL" id="JBHRSB010000002">
    <property type="protein sequence ID" value="MFC2999877.1"/>
    <property type="molecule type" value="Genomic_DNA"/>
</dbReference>
<keyword evidence="3" id="KW-1185">Reference proteome</keyword>